<dbReference type="AlphaFoldDB" id="A0A9D2SN70"/>
<dbReference type="SUPFAM" id="SSF88659">
    <property type="entry name" value="Sigma3 and sigma4 domains of RNA polymerase sigma factors"/>
    <property type="match status" value="1"/>
</dbReference>
<dbReference type="Pfam" id="PF04542">
    <property type="entry name" value="Sigma70_r2"/>
    <property type="match status" value="1"/>
</dbReference>
<evidence type="ECO:0000313" key="7">
    <source>
        <dbReference type="EMBL" id="HJC22499.1"/>
    </source>
</evidence>
<evidence type="ECO:0000256" key="4">
    <source>
        <dbReference type="ARBA" id="ARBA00023125"/>
    </source>
</evidence>
<accession>A0A9D2SN70</accession>
<dbReference type="InterPro" id="IPR014284">
    <property type="entry name" value="RNA_pol_sigma-70_dom"/>
</dbReference>
<comment type="similarity">
    <text evidence="1">Belongs to the sigma-70 factor family. ECF subfamily.</text>
</comment>
<dbReference type="GO" id="GO:0016987">
    <property type="term" value="F:sigma factor activity"/>
    <property type="evidence" value="ECO:0007669"/>
    <property type="project" value="UniProtKB-KW"/>
</dbReference>
<dbReference type="EMBL" id="DWWS01000013">
    <property type="protein sequence ID" value="HJC22499.1"/>
    <property type="molecule type" value="Genomic_DNA"/>
</dbReference>
<organism evidence="7 8">
    <name type="scientific">Candidatus Eisenbergiella merdavium</name>
    <dbReference type="NCBI Taxonomy" id="2838551"/>
    <lineage>
        <taxon>Bacteria</taxon>
        <taxon>Bacillati</taxon>
        <taxon>Bacillota</taxon>
        <taxon>Clostridia</taxon>
        <taxon>Lachnospirales</taxon>
        <taxon>Lachnospiraceae</taxon>
        <taxon>Eisenbergiella</taxon>
    </lineage>
</organism>
<name>A0A9D2SN70_9FIRM</name>
<keyword evidence="5" id="KW-0804">Transcription</keyword>
<dbReference type="GO" id="GO:0006352">
    <property type="term" value="P:DNA-templated transcription initiation"/>
    <property type="evidence" value="ECO:0007669"/>
    <property type="project" value="InterPro"/>
</dbReference>
<reference evidence="7" key="2">
    <citation type="submission" date="2021-04" db="EMBL/GenBank/DDBJ databases">
        <authorList>
            <person name="Gilroy R."/>
        </authorList>
    </citation>
    <scope>NUCLEOTIDE SEQUENCE</scope>
    <source>
        <strain evidence="7">USAMLcec2-132</strain>
    </source>
</reference>
<evidence type="ECO:0000313" key="8">
    <source>
        <dbReference type="Proteomes" id="UP000823891"/>
    </source>
</evidence>
<dbReference type="PANTHER" id="PTHR43133:SF8">
    <property type="entry name" value="RNA POLYMERASE SIGMA FACTOR HI_1459-RELATED"/>
    <property type="match status" value="1"/>
</dbReference>
<proteinExistence type="inferred from homology"/>
<dbReference type="InterPro" id="IPR007627">
    <property type="entry name" value="RNA_pol_sigma70_r2"/>
</dbReference>
<dbReference type="Gene3D" id="1.10.1740.10">
    <property type="match status" value="1"/>
</dbReference>
<keyword evidence="4" id="KW-0238">DNA-binding</keyword>
<gene>
    <name evidence="7" type="ORF">H9761_02195</name>
</gene>
<keyword evidence="3" id="KW-0731">Sigma factor</keyword>
<dbReference type="SUPFAM" id="SSF88946">
    <property type="entry name" value="Sigma2 domain of RNA polymerase sigma factors"/>
    <property type="match status" value="1"/>
</dbReference>
<sequence>MDDAQIVQLYWDRNEHALAVTADKYGRYCAAIAQNILGNHEDAEECVNDTYLNAWNAMPPHRPGILSAFLGKITRNLSLNRYKYTTAGKRGGSRAPAVFDEIAELVSETNSVEQEIDRRELVKAIDTFLEGLSREKRDIFVCRYWYFDSIPAIASRFGMTENHVSVTLNRIRSKLRKYLTEKGFEL</sequence>
<dbReference type="InterPro" id="IPR013325">
    <property type="entry name" value="RNA_pol_sigma_r2"/>
</dbReference>
<evidence type="ECO:0000256" key="1">
    <source>
        <dbReference type="ARBA" id="ARBA00010641"/>
    </source>
</evidence>
<dbReference type="InterPro" id="IPR039425">
    <property type="entry name" value="RNA_pol_sigma-70-like"/>
</dbReference>
<dbReference type="NCBIfam" id="TIGR02937">
    <property type="entry name" value="sigma70-ECF"/>
    <property type="match status" value="1"/>
</dbReference>
<dbReference type="InterPro" id="IPR036388">
    <property type="entry name" value="WH-like_DNA-bd_sf"/>
</dbReference>
<dbReference type="PANTHER" id="PTHR43133">
    <property type="entry name" value="RNA POLYMERASE ECF-TYPE SIGMA FACTO"/>
    <property type="match status" value="1"/>
</dbReference>
<keyword evidence="2" id="KW-0805">Transcription regulation</keyword>
<evidence type="ECO:0000259" key="6">
    <source>
        <dbReference type="Pfam" id="PF04542"/>
    </source>
</evidence>
<reference evidence="7" key="1">
    <citation type="journal article" date="2021" name="PeerJ">
        <title>Extensive microbial diversity within the chicken gut microbiome revealed by metagenomics and culture.</title>
        <authorList>
            <person name="Gilroy R."/>
            <person name="Ravi A."/>
            <person name="Getino M."/>
            <person name="Pursley I."/>
            <person name="Horton D.L."/>
            <person name="Alikhan N.F."/>
            <person name="Baker D."/>
            <person name="Gharbi K."/>
            <person name="Hall N."/>
            <person name="Watson M."/>
            <person name="Adriaenssens E.M."/>
            <person name="Foster-Nyarko E."/>
            <person name="Jarju S."/>
            <person name="Secka A."/>
            <person name="Antonio M."/>
            <person name="Oren A."/>
            <person name="Chaudhuri R.R."/>
            <person name="La Ragione R."/>
            <person name="Hildebrand F."/>
            <person name="Pallen M.J."/>
        </authorList>
    </citation>
    <scope>NUCLEOTIDE SEQUENCE</scope>
    <source>
        <strain evidence="7">USAMLcec2-132</strain>
    </source>
</reference>
<evidence type="ECO:0000256" key="3">
    <source>
        <dbReference type="ARBA" id="ARBA00023082"/>
    </source>
</evidence>
<feature type="domain" description="RNA polymerase sigma-70 region 2" evidence="6">
    <location>
        <begin position="24"/>
        <end position="83"/>
    </location>
</feature>
<evidence type="ECO:0000256" key="5">
    <source>
        <dbReference type="ARBA" id="ARBA00023163"/>
    </source>
</evidence>
<dbReference type="Gene3D" id="1.10.10.10">
    <property type="entry name" value="Winged helix-like DNA-binding domain superfamily/Winged helix DNA-binding domain"/>
    <property type="match status" value="1"/>
</dbReference>
<dbReference type="GO" id="GO:0003677">
    <property type="term" value="F:DNA binding"/>
    <property type="evidence" value="ECO:0007669"/>
    <property type="project" value="UniProtKB-KW"/>
</dbReference>
<dbReference type="Proteomes" id="UP000823891">
    <property type="component" value="Unassembled WGS sequence"/>
</dbReference>
<dbReference type="InterPro" id="IPR013324">
    <property type="entry name" value="RNA_pol_sigma_r3/r4-like"/>
</dbReference>
<comment type="caution">
    <text evidence="7">The sequence shown here is derived from an EMBL/GenBank/DDBJ whole genome shotgun (WGS) entry which is preliminary data.</text>
</comment>
<evidence type="ECO:0000256" key="2">
    <source>
        <dbReference type="ARBA" id="ARBA00023015"/>
    </source>
</evidence>
<protein>
    <submittedName>
        <fullName evidence="7">Sigma-70 family RNA polymerase sigma factor</fullName>
    </submittedName>
</protein>